<evidence type="ECO:0000256" key="1">
    <source>
        <dbReference type="SAM" id="MobiDB-lite"/>
    </source>
</evidence>
<gene>
    <name evidence="2" type="ORF">LTR36_009690</name>
</gene>
<organism evidence="2 3">
    <name type="scientific">Oleoguttula mirabilis</name>
    <dbReference type="NCBI Taxonomy" id="1507867"/>
    <lineage>
        <taxon>Eukaryota</taxon>
        <taxon>Fungi</taxon>
        <taxon>Dikarya</taxon>
        <taxon>Ascomycota</taxon>
        <taxon>Pezizomycotina</taxon>
        <taxon>Dothideomycetes</taxon>
        <taxon>Dothideomycetidae</taxon>
        <taxon>Mycosphaerellales</taxon>
        <taxon>Teratosphaeriaceae</taxon>
        <taxon>Oleoguttula</taxon>
    </lineage>
</organism>
<sequence>MPRTKKGPIPVNRKKTRPSPAPGVHQQAPKPTRIQKPSQSAPTGGTAHAAFSITAHRKRPEPTSAPPLTLANLTTLQARISASNPGKGNEFADGDASTTDEDSAAMTSLSGTHDGPDSSRDECMYSTFKPTPRLETPLLQKPLSNVEKKSRAISKLAERMGRDPSKWLDESMQPKARVGQEWVSRESMDWGRPLLEAMVNLVGHDTNEADVNRRLSAKVAERMSATQKYGAQWSTVKTRDVYAVVDDLRVEGR</sequence>
<dbReference type="EMBL" id="JAVFHQ010000072">
    <property type="protein sequence ID" value="KAK4540192.1"/>
    <property type="molecule type" value="Genomic_DNA"/>
</dbReference>
<feature type="compositionally biased region" description="Basic residues" evidence="1">
    <location>
        <begin position="1"/>
        <end position="17"/>
    </location>
</feature>
<accession>A0AAV9J712</accession>
<evidence type="ECO:0000313" key="3">
    <source>
        <dbReference type="Proteomes" id="UP001324427"/>
    </source>
</evidence>
<proteinExistence type="predicted"/>
<protein>
    <submittedName>
        <fullName evidence="2">Uncharacterized protein</fullName>
    </submittedName>
</protein>
<dbReference type="Proteomes" id="UP001324427">
    <property type="component" value="Unassembled WGS sequence"/>
</dbReference>
<evidence type="ECO:0000313" key="2">
    <source>
        <dbReference type="EMBL" id="KAK4540192.1"/>
    </source>
</evidence>
<dbReference type="AlphaFoldDB" id="A0AAV9J712"/>
<reference evidence="2 3" key="1">
    <citation type="submission" date="2021-11" db="EMBL/GenBank/DDBJ databases">
        <title>Black yeast isolated from Biological Soil Crust.</title>
        <authorList>
            <person name="Kurbessoian T."/>
        </authorList>
    </citation>
    <scope>NUCLEOTIDE SEQUENCE [LARGE SCALE GENOMIC DNA]</scope>
    <source>
        <strain evidence="2 3">CCFEE 5522</strain>
    </source>
</reference>
<name>A0AAV9J712_9PEZI</name>
<keyword evidence="3" id="KW-1185">Reference proteome</keyword>
<feature type="region of interest" description="Disordered" evidence="1">
    <location>
        <begin position="1"/>
        <end position="121"/>
    </location>
</feature>
<comment type="caution">
    <text evidence="2">The sequence shown here is derived from an EMBL/GenBank/DDBJ whole genome shotgun (WGS) entry which is preliminary data.</text>
</comment>
<feature type="compositionally biased region" description="Low complexity" evidence="1">
    <location>
        <begin position="66"/>
        <end position="78"/>
    </location>
</feature>